<feature type="domain" description="Zn(2)-C6 fungal-type" evidence="6">
    <location>
        <begin position="7"/>
        <end position="38"/>
    </location>
</feature>
<evidence type="ECO:0000256" key="2">
    <source>
        <dbReference type="ARBA" id="ARBA00023015"/>
    </source>
</evidence>
<dbReference type="PANTHER" id="PTHR31845:SF39">
    <property type="entry name" value="TRANSCRIPTION FACTOR PBCR-RELATED"/>
    <property type="match status" value="1"/>
</dbReference>
<evidence type="ECO:0000256" key="5">
    <source>
        <dbReference type="ARBA" id="ARBA00023242"/>
    </source>
</evidence>
<keyword evidence="5" id="KW-0539">Nucleus</keyword>
<dbReference type="PANTHER" id="PTHR31845">
    <property type="entry name" value="FINGER DOMAIN PROTEIN, PUTATIVE-RELATED"/>
    <property type="match status" value="1"/>
</dbReference>
<dbReference type="AlphaFoldDB" id="A0A8H4P6Z0"/>
<accession>A0A8H4P6Z0</accession>
<dbReference type="InterPro" id="IPR036864">
    <property type="entry name" value="Zn2-C6_fun-type_DNA-bd_sf"/>
</dbReference>
<keyword evidence="4" id="KW-0804">Transcription</keyword>
<organism evidence="7 8">
    <name type="scientific">Fusarium albosuccineum</name>
    <dbReference type="NCBI Taxonomy" id="1237068"/>
    <lineage>
        <taxon>Eukaryota</taxon>
        <taxon>Fungi</taxon>
        <taxon>Dikarya</taxon>
        <taxon>Ascomycota</taxon>
        <taxon>Pezizomycotina</taxon>
        <taxon>Sordariomycetes</taxon>
        <taxon>Hypocreomycetidae</taxon>
        <taxon>Hypocreales</taxon>
        <taxon>Nectriaceae</taxon>
        <taxon>Fusarium</taxon>
        <taxon>Fusarium decemcellulare species complex</taxon>
    </lineage>
</organism>
<dbReference type="CDD" id="cd00067">
    <property type="entry name" value="GAL4"/>
    <property type="match status" value="1"/>
</dbReference>
<evidence type="ECO:0000256" key="4">
    <source>
        <dbReference type="ARBA" id="ARBA00023163"/>
    </source>
</evidence>
<name>A0A8H4P6Z0_9HYPO</name>
<dbReference type="InterPro" id="IPR001138">
    <property type="entry name" value="Zn2Cys6_DnaBD"/>
</dbReference>
<dbReference type="SUPFAM" id="SSF57701">
    <property type="entry name" value="Zn2/Cys6 DNA-binding domain"/>
    <property type="match status" value="1"/>
</dbReference>
<dbReference type="OrthoDB" id="3365636at2759"/>
<evidence type="ECO:0000313" key="8">
    <source>
        <dbReference type="Proteomes" id="UP000554235"/>
    </source>
</evidence>
<dbReference type="PROSITE" id="PS50048">
    <property type="entry name" value="ZN2_CY6_FUNGAL_2"/>
    <property type="match status" value="1"/>
</dbReference>
<dbReference type="GO" id="GO:0000976">
    <property type="term" value="F:transcription cis-regulatory region binding"/>
    <property type="evidence" value="ECO:0007669"/>
    <property type="project" value="TreeGrafter"/>
</dbReference>
<keyword evidence="2" id="KW-0805">Transcription regulation</keyword>
<evidence type="ECO:0000256" key="1">
    <source>
        <dbReference type="ARBA" id="ARBA00004123"/>
    </source>
</evidence>
<comment type="subcellular location">
    <subcellularLocation>
        <location evidence="1">Nucleus</location>
    </subcellularLocation>
</comment>
<comment type="caution">
    <text evidence="7">The sequence shown here is derived from an EMBL/GenBank/DDBJ whole genome shotgun (WGS) entry which is preliminary data.</text>
</comment>
<evidence type="ECO:0000313" key="7">
    <source>
        <dbReference type="EMBL" id="KAF4459663.1"/>
    </source>
</evidence>
<keyword evidence="3" id="KW-0238">DNA-binding</keyword>
<dbReference type="Proteomes" id="UP000554235">
    <property type="component" value="Unassembled WGS sequence"/>
</dbReference>
<dbReference type="Gene3D" id="4.10.240.10">
    <property type="entry name" value="Zn(2)-C6 fungal-type DNA-binding domain"/>
    <property type="match status" value="1"/>
</dbReference>
<proteinExistence type="predicted"/>
<dbReference type="SMART" id="SM00066">
    <property type="entry name" value="GAL4"/>
    <property type="match status" value="1"/>
</dbReference>
<evidence type="ECO:0000259" key="6">
    <source>
        <dbReference type="PROSITE" id="PS50048"/>
    </source>
</evidence>
<dbReference type="PROSITE" id="PS00463">
    <property type="entry name" value="ZN2_CY6_FUNGAL_1"/>
    <property type="match status" value="1"/>
</dbReference>
<dbReference type="EMBL" id="JAADYS010002119">
    <property type="protein sequence ID" value="KAF4459663.1"/>
    <property type="molecule type" value="Genomic_DNA"/>
</dbReference>
<dbReference type="InterPro" id="IPR051089">
    <property type="entry name" value="prtT"/>
</dbReference>
<sequence length="562" mass="61643">MKKRFRACEACHSLKIKCEPSTTDPSVCERCARSSLTCEPAARRWQRDRIAELEEEVKSLQKKLDGAGPSAQLLSPHGSSARSISVVSIEGSDESSTPTGAFPSEPGHLTFLDARFDYESQLRCLEVYSRTAAGFWSIVSLLDGHSARPWLESLRREMPITLGAIIGFTMSPTDAGVNPQAQNDLRTKMLEILGMAAVGLTDPSHDLAQAALVTGLWTRVSLDGNHGNCIQIVRLAHDLGVELGFGGPAMQSSPPAWFSRISGPLSLGMQETWVVSWVASTVAAIQLRRPHDFNWSKSHHDALCALENNYSNPLFLEILSTVRLHADIASVFKLCDLQSVDINSNLVIATQARVRERVDELSRRPLAGDAQLRFLRMLATIYANEPVLHTDANKTLFGAPYVAARIGVHEFARPPLVTGTIEIALRTLVEACHLAIDIVACMDPSLILSLPSLYFGPAVSYTLSILVKVFVAVSAPGNTYSRVMSRNALRIREAIGKLVAVKASLLKLDPYMGNWNTRIVGSVEWLSAWLDNYEAIVERYEHNLQMEAAERAIGGLSPHGHF</sequence>
<dbReference type="GO" id="GO:0008270">
    <property type="term" value="F:zinc ion binding"/>
    <property type="evidence" value="ECO:0007669"/>
    <property type="project" value="InterPro"/>
</dbReference>
<evidence type="ECO:0000256" key="3">
    <source>
        <dbReference type="ARBA" id="ARBA00023125"/>
    </source>
</evidence>
<gene>
    <name evidence="7" type="ORF">FALBO_13577</name>
</gene>
<dbReference type="GO" id="GO:0005634">
    <property type="term" value="C:nucleus"/>
    <property type="evidence" value="ECO:0007669"/>
    <property type="project" value="UniProtKB-SubCell"/>
</dbReference>
<dbReference type="Pfam" id="PF00172">
    <property type="entry name" value="Zn_clus"/>
    <property type="match status" value="1"/>
</dbReference>
<dbReference type="GO" id="GO:0000981">
    <property type="term" value="F:DNA-binding transcription factor activity, RNA polymerase II-specific"/>
    <property type="evidence" value="ECO:0007669"/>
    <property type="project" value="InterPro"/>
</dbReference>
<protein>
    <submittedName>
        <fullName evidence="7">Cercosporin resistance</fullName>
    </submittedName>
</protein>
<keyword evidence="8" id="KW-1185">Reference proteome</keyword>
<reference evidence="7 8" key="1">
    <citation type="submission" date="2020-01" db="EMBL/GenBank/DDBJ databases">
        <title>Identification and distribution of gene clusters putatively required for synthesis of sphingolipid metabolism inhibitors in phylogenetically diverse species of the filamentous fungus Fusarium.</title>
        <authorList>
            <person name="Kim H.-S."/>
            <person name="Busman M."/>
            <person name="Brown D.W."/>
            <person name="Divon H."/>
            <person name="Uhlig S."/>
            <person name="Proctor R.H."/>
        </authorList>
    </citation>
    <scope>NUCLEOTIDE SEQUENCE [LARGE SCALE GENOMIC DNA]</scope>
    <source>
        <strain evidence="7 8">NRRL 20459</strain>
    </source>
</reference>